<sequence length="18" mass="2292">MEAKLSFNYKKSRTYRRL</sequence>
<dbReference type="AlphaFoldDB" id="A0A2P2KGM1"/>
<reference evidence="1" key="1">
    <citation type="submission" date="2018-02" db="EMBL/GenBank/DDBJ databases">
        <title>Rhizophora mucronata_Transcriptome.</title>
        <authorList>
            <person name="Meera S.P."/>
            <person name="Sreeshan A."/>
            <person name="Augustine A."/>
        </authorList>
    </citation>
    <scope>NUCLEOTIDE SEQUENCE</scope>
    <source>
        <tissue evidence="1">Leaf</tissue>
    </source>
</reference>
<dbReference type="EMBL" id="GGEC01024367">
    <property type="protein sequence ID" value="MBX04851.1"/>
    <property type="molecule type" value="Transcribed_RNA"/>
</dbReference>
<accession>A0A2P2KGM1</accession>
<protein>
    <submittedName>
        <fullName evidence="1">Uncharacterized protein</fullName>
    </submittedName>
</protein>
<evidence type="ECO:0000313" key="1">
    <source>
        <dbReference type="EMBL" id="MBX04851.1"/>
    </source>
</evidence>
<proteinExistence type="predicted"/>
<name>A0A2P2KGM1_RHIMU</name>
<organism evidence="1">
    <name type="scientific">Rhizophora mucronata</name>
    <name type="common">Asiatic mangrove</name>
    <dbReference type="NCBI Taxonomy" id="61149"/>
    <lineage>
        <taxon>Eukaryota</taxon>
        <taxon>Viridiplantae</taxon>
        <taxon>Streptophyta</taxon>
        <taxon>Embryophyta</taxon>
        <taxon>Tracheophyta</taxon>
        <taxon>Spermatophyta</taxon>
        <taxon>Magnoliopsida</taxon>
        <taxon>eudicotyledons</taxon>
        <taxon>Gunneridae</taxon>
        <taxon>Pentapetalae</taxon>
        <taxon>rosids</taxon>
        <taxon>fabids</taxon>
        <taxon>Malpighiales</taxon>
        <taxon>Rhizophoraceae</taxon>
        <taxon>Rhizophora</taxon>
    </lineage>
</organism>